<keyword evidence="4 9" id="KW-0812">Transmembrane</keyword>
<dbReference type="PANTHER" id="PTHR43531">
    <property type="entry name" value="PROTEIN ICFG"/>
    <property type="match status" value="1"/>
</dbReference>
<dbReference type="InterPro" id="IPR003660">
    <property type="entry name" value="HAMP_dom"/>
</dbReference>
<protein>
    <submittedName>
        <fullName evidence="12">Methyl-accepting chemotaxis protein</fullName>
    </submittedName>
</protein>
<evidence type="ECO:0000256" key="7">
    <source>
        <dbReference type="ARBA" id="ARBA00029447"/>
    </source>
</evidence>
<evidence type="ECO:0000259" key="10">
    <source>
        <dbReference type="PROSITE" id="PS50111"/>
    </source>
</evidence>
<dbReference type="GO" id="GO:0007165">
    <property type="term" value="P:signal transduction"/>
    <property type="evidence" value="ECO:0007669"/>
    <property type="project" value="UniProtKB-KW"/>
</dbReference>
<dbReference type="SUPFAM" id="SSF103190">
    <property type="entry name" value="Sensory domain-like"/>
    <property type="match status" value="1"/>
</dbReference>
<dbReference type="Gene3D" id="6.10.340.10">
    <property type="match status" value="1"/>
</dbReference>
<evidence type="ECO:0000256" key="3">
    <source>
        <dbReference type="ARBA" id="ARBA00022500"/>
    </source>
</evidence>
<evidence type="ECO:0000256" key="5">
    <source>
        <dbReference type="ARBA" id="ARBA00022989"/>
    </source>
</evidence>
<accession>A0A4S1CAH7</accession>
<keyword evidence="5 9" id="KW-1133">Transmembrane helix</keyword>
<dbReference type="SMART" id="SM00283">
    <property type="entry name" value="MA"/>
    <property type="match status" value="1"/>
</dbReference>
<dbReference type="InterPro" id="IPR051310">
    <property type="entry name" value="MCP_chemotaxis"/>
</dbReference>
<name>A0A4S1CAH7_9BACT</name>
<evidence type="ECO:0000256" key="9">
    <source>
        <dbReference type="SAM" id="Phobius"/>
    </source>
</evidence>
<evidence type="ECO:0000313" key="12">
    <source>
        <dbReference type="EMBL" id="TGU70299.1"/>
    </source>
</evidence>
<evidence type="ECO:0000256" key="1">
    <source>
        <dbReference type="ARBA" id="ARBA00004651"/>
    </source>
</evidence>
<feature type="transmembrane region" description="Helical" evidence="9">
    <location>
        <begin position="218"/>
        <end position="236"/>
    </location>
</feature>
<comment type="similarity">
    <text evidence="7">Belongs to the methyl-accepting chemotaxis (MCP) protein family.</text>
</comment>
<dbReference type="CDD" id="cd06225">
    <property type="entry name" value="HAMP"/>
    <property type="match status" value="1"/>
</dbReference>
<evidence type="ECO:0000256" key="2">
    <source>
        <dbReference type="ARBA" id="ARBA00022475"/>
    </source>
</evidence>
<dbReference type="GO" id="GO:0005886">
    <property type="term" value="C:plasma membrane"/>
    <property type="evidence" value="ECO:0007669"/>
    <property type="project" value="UniProtKB-SubCell"/>
</dbReference>
<keyword evidence="6 9" id="KW-0472">Membrane</keyword>
<dbReference type="GO" id="GO:0004888">
    <property type="term" value="F:transmembrane signaling receptor activity"/>
    <property type="evidence" value="ECO:0007669"/>
    <property type="project" value="TreeGrafter"/>
</dbReference>
<sequence length="739" mass="78276">MKKLMVHGLSKSFSTRHIPLLYRHQPLSKLRQGSQVNLSIVKKGTILTVTIVITAVSVTTYVSLTKMKREMVRVATASQESRINTFWELLRQKGAFRVEGNRLMAGDYVLNGNNELPDKVAKICGGTATIFMNDVRVATNVVKEDGSRAVGTRLEGPAYDALFKKGEGYRGVAPILNTPYFTAYDPIRDNSGQVIGALYVGVKTADFLQSFEHTRTTVIALAVAFTLFASCIAAWFTRLLLAPLKKAVSITEAVATGDLTAAIPAGGGDEAGKLLESLRTMVTELRGMISRVSGSAESVQGISTDLSAEAAGAVAAARRQQGKVIETSSYVATIAGKAEEIENETQRLARAASESSASILEMTATTEEVALNAERLTSLIAEVTASIMQSATASGEIGEHTVALVSSSMSTASSILEMEAATNTVKGNAVLTAEVAEVVEHDALKGVEAVRAMRQGISEIRASSGVTNQVITTLTARTHEIGAISSVIDDIAKRTSLLALNASIIAAQAGQHGKAFAVVAEEIKMLASSTARSTSEIAGLIAGVQEETERAVNALKETDQRIAAGEELSSRSGDALEKIVSGVSTARSHISGIARATSEQAKGTSLIREAMDRVTDMTERIERAIREQSGAKEAIMVASEQMKELAAQFQWATREQSKVGRDISNSILDVSDMSQKIEKACAVQAQESTQIAAAVTEINADADRCLQAAALLEVGAAKLTGQVGVLREGTGAFRLQGDH</sequence>
<keyword evidence="13" id="KW-1185">Reference proteome</keyword>
<proteinExistence type="inferred from homology"/>
<dbReference type="InterPro" id="IPR033463">
    <property type="entry name" value="sCache_3"/>
</dbReference>
<dbReference type="SUPFAM" id="SSF58104">
    <property type="entry name" value="Methyl-accepting chemotaxis protein (MCP) signaling domain"/>
    <property type="match status" value="2"/>
</dbReference>
<comment type="subcellular location">
    <subcellularLocation>
        <location evidence="1">Cell membrane</location>
        <topology evidence="1">Multi-pass membrane protein</topology>
    </subcellularLocation>
</comment>
<keyword evidence="8" id="KW-0807">Transducer</keyword>
<dbReference type="PROSITE" id="PS50111">
    <property type="entry name" value="CHEMOTAXIS_TRANSDUC_2"/>
    <property type="match status" value="1"/>
</dbReference>
<dbReference type="Proteomes" id="UP000306416">
    <property type="component" value="Unassembled WGS sequence"/>
</dbReference>
<evidence type="ECO:0000256" key="6">
    <source>
        <dbReference type="ARBA" id="ARBA00023136"/>
    </source>
</evidence>
<dbReference type="Pfam" id="PF00672">
    <property type="entry name" value="HAMP"/>
    <property type="match status" value="1"/>
</dbReference>
<dbReference type="InterPro" id="IPR029151">
    <property type="entry name" value="Sensor-like_sf"/>
</dbReference>
<evidence type="ECO:0000313" key="13">
    <source>
        <dbReference type="Proteomes" id="UP000306416"/>
    </source>
</evidence>
<evidence type="ECO:0000259" key="11">
    <source>
        <dbReference type="PROSITE" id="PS50885"/>
    </source>
</evidence>
<gene>
    <name evidence="12" type="ORF">E4633_19090</name>
</gene>
<dbReference type="Pfam" id="PF00015">
    <property type="entry name" value="MCPsignal"/>
    <property type="match status" value="1"/>
</dbReference>
<dbReference type="InterPro" id="IPR004089">
    <property type="entry name" value="MCPsignal_dom"/>
</dbReference>
<evidence type="ECO:0000256" key="4">
    <source>
        <dbReference type="ARBA" id="ARBA00022692"/>
    </source>
</evidence>
<dbReference type="Pfam" id="PF17202">
    <property type="entry name" value="sCache_3_3"/>
    <property type="match status" value="1"/>
</dbReference>
<dbReference type="PROSITE" id="PS50885">
    <property type="entry name" value="HAMP"/>
    <property type="match status" value="1"/>
</dbReference>
<feature type="transmembrane region" description="Helical" evidence="9">
    <location>
        <begin position="44"/>
        <end position="64"/>
    </location>
</feature>
<keyword evidence="3" id="KW-0145">Chemotaxis</keyword>
<organism evidence="12 13">
    <name type="scientific">Geomonas terrae</name>
    <dbReference type="NCBI Taxonomy" id="2562681"/>
    <lineage>
        <taxon>Bacteria</taxon>
        <taxon>Pseudomonadati</taxon>
        <taxon>Thermodesulfobacteriota</taxon>
        <taxon>Desulfuromonadia</taxon>
        <taxon>Geobacterales</taxon>
        <taxon>Geobacteraceae</taxon>
        <taxon>Geomonas</taxon>
    </lineage>
</organism>
<keyword evidence="2" id="KW-1003">Cell membrane</keyword>
<dbReference type="PANTHER" id="PTHR43531:SF11">
    <property type="entry name" value="METHYL-ACCEPTING CHEMOTAXIS PROTEIN 3"/>
    <property type="match status" value="1"/>
</dbReference>
<reference evidence="12 13" key="1">
    <citation type="submission" date="2019-04" db="EMBL/GenBank/DDBJ databases">
        <title>Geobacter oryzae sp. nov., ferric-reducing bacteria isolated from paddy soil.</title>
        <authorList>
            <person name="Xu Z."/>
            <person name="Masuda Y."/>
            <person name="Itoh H."/>
            <person name="Senoo K."/>
        </authorList>
    </citation>
    <scope>NUCLEOTIDE SEQUENCE [LARGE SCALE GENOMIC DNA]</scope>
    <source>
        <strain evidence="12 13">Red111</strain>
    </source>
</reference>
<dbReference type="Gene3D" id="1.10.287.950">
    <property type="entry name" value="Methyl-accepting chemotaxis protein"/>
    <property type="match status" value="1"/>
</dbReference>
<comment type="caution">
    <text evidence="12">The sequence shown here is derived from an EMBL/GenBank/DDBJ whole genome shotgun (WGS) entry which is preliminary data.</text>
</comment>
<dbReference type="EMBL" id="SRSC01000005">
    <property type="protein sequence ID" value="TGU70299.1"/>
    <property type="molecule type" value="Genomic_DNA"/>
</dbReference>
<dbReference type="AlphaFoldDB" id="A0A4S1CAH7"/>
<feature type="domain" description="Methyl-accepting transducer" evidence="10">
    <location>
        <begin position="379"/>
        <end position="615"/>
    </location>
</feature>
<dbReference type="GO" id="GO:0006935">
    <property type="term" value="P:chemotaxis"/>
    <property type="evidence" value="ECO:0007669"/>
    <property type="project" value="UniProtKB-KW"/>
</dbReference>
<evidence type="ECO:0000256" key="8">
    <source>
        <dbReference type="PROSITE-ProRule" id="PRU00284"/>
    </source>
</evidence>
<dbReference type="SMART" id="SM00304">
    <property type="entry name" value="HAMP"/>
    <property type="match status" value="1"/>
</dbReference>
<feature type="domain" description="HAMP" evidence="11">
    <location>
        <begin position="238"/>
        <end position="290"/>
    </location>
</feature>